<comment type="similarity">
    <text evidence="1">Belongs to the amidase family.</text>
</comment>
<gene>
    <name evidence="3" type="ORF">MGAL_10B087439</name>
</gene>
<dbReference type="Gene3D" id="3.90.1300.10">
    <property type="entry name" value="Amidase signature (AS) domain"/>
    <property type="match status" value="1"/>
</dbReference>
<evidence type="ECO:0000313" key="4">
    <source>
        <dbReference type="Proteomes" id="UP000596742"/>
    </source>
</evidence>
<reference evidence="3" key="1">
    <citation type="submission" date="2018-11" db="EMBL/GenBank/DDBJ databases">
        <authorList>
            <person name="Alioto T."/>
            <person name="Alioto T."/>
        </authorList>
    </citation>
    <scope>NUCLEOTIDE SEQUENCE</scope>
</reference>
<proteinExistence type="inferred from homology"/>
<dbReference type="InterPro" id="IPR023631">
    <property type="entry name" value="Amidase_dom"/>
</dbReference>
<dbReference type="Proteomes" id="UP000596742">
    <property type="component" value="Unassembled WGS sequence"/>
</dbReference>
<dbReference type="EMBL" id="UYJE01007107">
    <property type="protein sequence ID" value="VDI51837.1"/>
    <property type="molecule type" value="Genomic_DNA"/>
</dbReference>
<evidence type="ECO:0000256" key="1">
    <source>
        <dbReference type="ARBA" id="ARBA00009199"/>
    </source>
</evidence>
<dbReference type="AlphaFoldDB" id="A0A8B6FKZ3"/>
<comment type="caution">
    <text evidence="3">The sequence shown here is derived from an EMBL/GenBank/DDBJ whole genome shotgun (WGS) entry which is preliminary data.</text>
</comment>
<dbReference type="InterPro" id="IPR020556">
    <property type="entry name" value="Amidase_CS"/>
</dbReference>
<dbReference type="GO" id="GO:0004040">
    <property type="term" value="F:amidase activity"/>
    <property type="evidence" value="ECO:0007669"/>
    <property type="project" value="UniProtKB-EC"/>
</dbReference>
<dbReference type="SUPFAM" id="SSF75304">
    <property type="entry name" value="Amidase signature (AS) enzymes"/>
    <property type="match status" value="1"/>
</dbReference>
<name>A0A8B6FKZ3_MYTGA</name>
<dbReference type="InterPro" id="IPR000120">
    <property type="entry name" value="Amidase"/>
</dbReference>
<dbReference type="OrthoDB" id="421993at2759"/>
<sequence>MASSDDKKVADLYKNPVVKLPHINELKEIDAELRLKSSDEEIEFVHEHLKDVIKAYQRVNELIEPQLPVKYPRTPGFKADDDAWYWKCEVKGASTGKLAGKTIGIKDNVAVAGVPMMNGSKILEGYTPEFDATIITRILDEGGIIAGKTVCEDMCFSGNSWTSSSGPVKNPFNNRLSAGGSSSGSAALLARKEIDLAIGGDQGGSIRIPSSWCGTVGLKPTFGLVPYTGIASIETTIDHTGPMTRTVKDCALLLEVIAGYDEGRDPRQIPNIEIPSYSKLVDDGVKGLKIGLVKEGFSFKQMEEDVAKLVRESATKLTGAGATVEDTSIPIHDDGLEIWTPAAFEGTYKCMVQGNGAGYHWKGHYPTSMQEAHARGFATRPHDMSFALKLVVIIAEYISKNYQNKFYAKSLNLTNVLTMAYDEALKKYDVLIMPTLPMKPLPLPTEKDDLHEIIRLTFDMIKNTAPFDSTGHPALSINAGFSEGLPVGMMIIGKKFDEATVLKVARAFEKIRDGK</sequence>
<dbReference type="PANTHER" id="PTHR11895:SF170">
    <property type="entry name" value="AMIDASE"/>
    <property type="match status" value="1"/>
</dbReference>
<keyword evidence="4" id="KW-1185">Reference proteome</keyword>
<dbReference type="Pfam" id="PF01425">
    <property type="entry name" value="Amidase"/>
    <property type="match status" value="1"/>
</dbReference>
<organism evidence="3 4">
    <name type="scientific">Mytilus galloprovincialis</name>
    <name type="common">Mediterranean mussel</name>
    <dbReference type="NCBI Taxonomy" id="29158"/>
    <lineage>
        <taxon>Eukaryota</taxon>
        <taxon>Metazoa</taxon>
        <taxon>Spiralia</taxon>
        <taxon>Lophotrochozoa</taxon>
        <taxon>Mollusca</taxon>
        <taxon>Bivalvia</taxon>
        <taxon>Autobranchia</taxon>
        <taxon>Pteriomorphia</taxon>
        <taxon>Mytilida</taxon>
        <taxon>Mytiloidea</taxon>
        <taxon>Mytilidae</taxon>
        <taxon>Mytilinae</taxon>
        <taxon>Mytilus</taxon>
    </lineage>
</organism>
<protein>
    <submittedName>
        <fullName evidence="3">Amidase</fullName>
        <ecNumber evidence="3">3.5.1.4</ecNumber>
    </submittedName>
</protein>
<feature type="domain" description="Amidase" evidence="2">
    <location>
        <begin position="87"/>
        <end position="502"/>
    </location>
</feature>
<evidence type="ECO:0000259" key="2">
    <source>
        <dbReference type="Pfam" id="PF01425"/>
    </source>
</evidence>
<dbReference type="PROSITE" id="PS00571">
    <property type="entry name" value="AMIDASES"/>
    <property type="match status" value="1"/>
</dbReference>
<dbReference type="PANTHER" id="PTHR11895">
    <property type="entry name" value="TRANSAMIDASE"/>
    <property type="match status" value="1"/>
</dbReference>
<dbReference type="NCBIfam" id="NF005565">
    <property type="entry name" value="PRK07235.1"/>
    <property type="match status" value="1"/>
</dbReference>
<dbReference type="EC" id="3.5.1.4" evidence="3"/>
<accession>A0A8B6FKZ3</accession>
<keyword evidence="3" id="KW-0378">Hydrolase</keyword>
<dbReference type="InterPro" id="IPR036928">
    <property type="entry name" value="AS_sf"/>
</dbReference>
<evidence type="ECO:0000313" key="3">
    <source>
        <dbReference type="EMBL" id="VDI51837.1"/>
    </source>
</evidence>